<dbReference type="InterPro" id="IPR001932">
    <property type="entry name" value="PPM-type_phosphatase-like_dom"/>
</dbReference>
<keyword evidence="1" id="KW-0378">Hydrolase</keyword>
<evidence type="ECO:0000313" key="5">
    <source>
        <dbReference type="EMBL" id="GAA5068590.1"/>
    </source>
</evidence>
<accession>A0ABP9L3B5</accession>
<dbReference type="EMBL" id="BAABKC010000079">
    <property type="protein sequence ID" value="GAA5068590.1"/>
    <property type="molecule type" value="Genomic_DNA"/>
</dbReference>
<dbReference type="InterPro" id="IPR052016">
    <property type="entry name" value="Bact_Sigma-Reg"/>
</dbReference>
<feature type="domain" description="PPM-type phosphatase" evidence="4">
    <location>
        <begin position="376"/>
        <end position="596"/>
    </location>
</feature>
<dbReference type="Gene3D" id="3.60.40.10">
    <property type="entry name" value="PPM-type phosphatase domain"/>
    <property type="match status" value="1"/>
</dbReference>
<reference evidence="6" key="1">
    <citation type="journal article" date="2019" name="Int. J. Syst. Evol. Microbiol.">
        <title>The Global Catalogue of Microorganisms (GCM) 10K type strain sequencing project: providing services to taxonomists for standard genome sequencing and annotation.</title>
        <authorList>
            <consortium name="The Broad Institute Genomics Platform"/>
            <consortium name="The Broad Institute Genome Sequencing Center for Infectious Disease"/>
            <person name="Wu L."/>
            <person name="Ma J."/>
        </authorList>
    </citation>
    <scope>NUCLEOTIDE SEQUENCE [LARGE SCALE GENOMIC DNA]</scope>
    <source>
        <strain evidence="6">JCM 18410</strain>
    </source>
</reference>
<gene>
    <name evidence="5" type="ORF">GCM10023336_51880</name>
</gene>
<dbReference type="RefSeq" id="WP_345670487.1">
    <property type="nucleotide sequence ID" value="NZ_BAABKC010000079.1"/>
</dbReference>
<dbReference type="SMART" id="SM00331">
    <property type="entry name" value="PP2C_SIG"/>
    <property type="match status" value="1"/>
</dbReference>
<dbReference type="Gene3D" id="3.30.450.20">
    <property type="entry name" value="PAS domain"/>
    <property type="match status" value="1"/>
</dbReference>
<dbReference type="PANTHER" id="PTHR43156">
    <property type="entry name" value="STAGE II SPORULATION PROTEIN E-RELATED"/>
    <property type="match status" value="1"/>
</dbReference>
<evidence type="ECO:0000313" key="6">
    <source>
        <dbReference type="Proteomes" id="UP001500124"/>
    </source>
</evidence>
<evidence type="ECO:0000256" key="1">
    <source>
        <dbReference type="ARBA" id="ARBA00022801"/>
    </source>
</evidence>
<dbReference type="PANTHER" id="PTHR43156:SF2">
    <property type="entry name" value="STAGE II SPORULATION PROTEIN E"/>
    <property type="match status" value="1"/>
</dbReference>
<proteinExistence type="predicted"/>
<evidence type="ECO:0000256" key="2">
    <source>
        <dbReference type="SAM" id="Coils"/>
    </source>
</evidence>
<name>A0ABP9L3B5_9ACTN</name>
<sequence length="604" mass="65497">MKDEPVGTDEVRPAEASGAVGAGPGGQDGRWLQALELLLTEQRFRIGQYVAAHAVPVCPVESAEEERRRRSRAPAAPLKIPEPPVWQLLDALPLAAMVILPALDEAGGIADFCYVGHNVTARRYAESHFPPGALPPHTGTVPLFERFPNLADTPVPRMLAEAHRTRRPQGPESAEWSLSGPDGRAVRLSSEVRVAPFGDLLLVTWERGEKARARMAEAAQNLARVCWAEWNLGDGTVEATGLDKVLGLAASQPLPDLLELGRMLTPDSREPLYQAVHDVVLRERRVVDLELRLATPHPRVLRFIAEPVRPQLGPVWTLRAVCRDVTSDVHSRTLAEQAMQEARAQRERADAVADVAERLRDAIVPRFPAELGGHDVEAAAVYRPEGRTARVGGDWYKTRILPTGQVLIALGDARGHGLDAITLMAKLRYALAGLAFTGEAVEELTGWLNLVACDDGAESTATAVVARYHPGRALLRWTCAGHPLPILIRDRTARLLDPPPGGPGMPLGVLPDETYTAAETALRPGDVVLLYSDGLIERRGSDLDRDASRLVRAAQDGARDGIPPGDEALDAYARRLVDRLTDHRMQDDATVLAFRLVGGEPAGG</sequence>
<keyword evidence="2" id="KW-0175">Coiled coil</keyword>
<dbReference type="Pfam" id="PF07228">
    <property type="entry name" value="SpoIIE"/>
    <property type="match status" value="1"/>
</dbReference>
<protein>
    <recommendedName>
        <fullName evidence="4">PPM-type phosphatase domain-containing protein</fullName>
    </recommendedName>
</protein>
<feature type="coiled-coil region" evidence="2">
    <location>
        <begin position="332"/>
        <end position="359"/>
    </location>
</feature>
<dbReference type="InterPro" id="IPR036457">
    <property type="entry name" value="PPM-type-like_dom_sf"/>
</dbReference>
<dbReference type="SUPFAM" id="SSF81606">
    <property type="entry name" value="PP2C-like"/>
    <property type="match status" value="1"/>
</dbReference>
<feature type="region of interest" description="Disordered" evidence="3">
    <location>
        <begin position="1"/>
        <end position="25"/>
    </location>
</feature>
<evidence type="ECO:0000256" key="3">
    <source>
        <dbReference type="SAM" id="MobiDB-lite"/>
    </source>
</evidence>
<comment type="caution">
    <text evidence="5">The sequence shown here is derived from an EMBL/GenBank/DDBJ whole genome shotgun (WGS) entry which is preliminary data.</text>
</comment>
<dbReference type="Proteomes" id="UP001500124">
    <property type="component" value="Unassembled WGS sequence"/>
</dbReference>
<organism evidence="5 6">
    <name type="scientific">Streptomyces similanensis</name>
    <dbReference type="NCBI Taxonomy" id="1274988"/>
    <lineage>
        <taxon>Bacteria</taxon>
        <taxon>Bacillati</taxon>
        <taxon>Actinomycetota</taxon>
        <taxon>Actinomycetes</taxon>
        <taxon>Kitasatosporales</taxon>
        <taxon>Streptomycetaceae</taxon>
        <taxon>Streptomyces</taxon>
    </lineage>
</organism>
<evidence type="ECO:0000259" key="4">
    <source>
        <dbReference type="SMART" id="SM00331"/>
    </source>
</evidence>
<keyword evidence="6" id="KW-1185">Reference proteome</keyword>
<feature type="compositionally biased region" description="Basic and acidic residues" evidence="3">
    <location>
        <begin position="1"/>
        <end position="13"/>
    </location>
</feature>